<feature type="signal peptide" evidence="2">
    <location>
        <begin position="1"/>
        <end position="29"/>
    </location>
</feature>
<evidence type="ECO:0000313" key="4">
    <source>
        <dbReference type="EMBL" id="OPH39585.1"/>
    </source>
</evidence>
<reference evidence="4 5" key="1">
    <citation type="submission" date="2017-03" db="EMBL/GenBank/DDBJ databases">
        <title>Draft genome sequence of Moraxella equi CCUG 4950T type strain.</title>
        <authorList>
            <person name="Salva-Serra F."/>
            <person name="Engstrom-Jakobsson H."/>
            <person name="Thorell K."/>
            <person name="Jaen-Luchoro D."/>
            <person name="Gonzales-Siles L."/>
            <person name="Karlsson R."/>
            <person name="Yazdan S."/>
            <person name="Boulund F."/>
            <person name="Johnning A."/>
            <person name="Engstrand L."/>
            <person name="Kristiansson E."/>
            <person name="Moore E."/>
        </authorList>
    </citation>
    <scope>NUCLEOTIDE SEQUENCE [LARGE SCALE GENOMIC DNA]</scope>
    <source>
        <strain evidence="4 5">CCUG 4950</strain>
    </source>
</reference>
<feature type="domain" description="Metallo-beta-lactamase" evidence="3">
    <location>
        <begin position="53"/>
        <end position="228"/>
    </location>
</feature>
<dbReference type="PANTHER" id="PTHR42951">
    <property type="entry name" value="METALLO-BETA-LACTAMASE DOMAIN-CONTAINING"/>
    <property type="match status" value="1"/>
</dbReference>
<dbReference type="InterPro" id="IPR036866">
    <property type="entry name" value="RibonucZ/Hydroxyglut_hydro"/>
</dbReference>
<accession>A0ABX3NJB2</accession>
<dbReference type="InterPro" id="IPR050855">
    <property type="entry name" value="NDM-1-like"/>
</dbReference>
<dbReference type="Proteomes" id="UP000190777">
    <property type="component" value="Unassembled WGS sequence"/>
</dbReference>
<dbReference type="SUPFAM" id="SSF56281">
    <property type="entry name" value="Metallo-hydrolase/oxidoreductase"/>
    <property type="match status" value="1"/>
</dbReference>
<evidence type="ECO:0000259" key="3">
    <source>
        <dbReference type="SMART" id="SM00849"/>
    </source>
</evidence>
<proteinExistence type="inferred from homology"/>
<organism evidence="4 5">
    <name type="scientific">Moraxella equi</name>
    <dbReference type="NCBI Taxonomy" id="60442"/>
    <lineage>
        <taxon>Bacteria</taxon>
        <taxon>Pseudomonadati</taxon>
        <taxon>Pseudomonadota</taxon>
        <taxon>Gammaproteobacteria</taxon>
        <taxon>Moraxellales</taxon>
        <taxon>Moraxellaceae</taxon>
        <taxon>Moraxella</taxon>
    </lineage>
</organism>
<gene>
    <name evidence="4" type="ORF">B5J93_03510</name>
</gene>
<evidence type="ECO:0000256" key="2">
    <source>
        <dbReference type="SAM" id="SignalP"/>
    </source>
</evidence>
<dbReference type="CDD" id="cd16282">
    <property type="entry name" value="metallo-hydrolase-like_MBL-fold"/>
    <property type="match status" value="1"/>
</dbReference>
<comment type="caution">
    <text evidence="4">The sequence shown here is derived from an EMBL/GenBank/DDBJ whole genome shotgun (WGS) entry which is preliminary data.</text>
</comment>
<dbReference type="EMBL" id="MXAP01000033">
    <property type="protein sequence ID" value="OPH39585.1"/>
    <property type="molecule type" value="Genomic_DNA"/>
</dbReference>
<keyword evidence="2" id="KW-0732">Signal</keyword>
<comment type="similarity">
    <text evidence="1">Belongs to the metallo-beta-lactamase superfamily. Class-B beta-lactamase family.</text>
</comment>
<sequence length="296" mass="32780">MLFFWSVLIMKLKFLTAILVSTISMTAFANDTHSTPIKTTPLNDSVYMLEGQGGNIAVIENDNALYVVDTQFTNIYADIKSEIGKISPKPVRYVINTHGHNDHTGGNASFVKDFNATIIAHHNTSDLITAYNQNNATPNTLPHLTFDKSLKLAGDEPIHLMYFANAHTNGDIIVHLPKSNIIHAGDILFFGRFPFIDVKNGGTIDGMIKGLNGIIVLANDNTKIIAGHGNLASRSELITHTKMLNTIRSRVAKQKRQGKTLAQIQASRPAKEWESSHNWNFINSEKLVESIYQSLK</sequence>
<evidence type="ECO:0000256" key="1">
    <source>
        <dbReference type="ARBA" id="ARBA00005250"/>
    </source>
</evidence>
<dbReference type="Pfam" id="PF00753">
    <property type="entry name" value="Lactamase_B"/>
    <property type="match status" value="1"/>
</dbReference>
<evidence type="ECO:0000313" key="5">
    <source>
        <dbReference type="Proteomes" id="UP000190777"/>
    </source>
</evidence>
<dbReference type="SMART" id="SM00849">
    <property type="entry name" value="Lactamase_B"/>
    <property type="match status" value="1"/>
</dbReference>
<protein>
    <recommendedName>
        <fullName evidence="3">Metallo-beta-lactamase domain-containing protein</fullName>
    </recommendedName>
</protein>
<dbReference type="PANTHER" id="PTHR42951:SF4">
    <property type="entry name" value="ACYL-COENZYME A THIOESTERASE MBLAC2"/>
    <property type="match status" value="1"/>
</dbReference>
<name>A0ABX3NJB2_9GAMM</name>
<feature type="chain" id="PRO_5046994402" description="Metallo-beta-lactamase domain-containing protein" evidence="2">
    <location>
        <begin position="30"/>
        <end position="296"/>
    </location>
</feature>
<keyword evidence="5" id="KW-1185">Reference proteome</keyword>
<dbReference type="Gene3D" id="3.60.15.10">
    <property type="entry name" value="Ribonuclease Z/Hydroxyacylglutathione hydrolase-like"/>
    <property type="match status" value="1"/>
</dbReference>
<dbReference type="InterPro" id="IPR001279">
    <property type="entry name" value="Metallo-B-lactamas"/>
</dbReference>